<dbReference type="AlphaFoldDB" id="A0A840A6J0"/>
<gene>
    <name evidence="13" type="primary">pgk</name>
    <name evidence="17" type="ORF">GGQ61_003720</name>
</gene>
<dbReference type="RefSeq" id="WP_183775993.1">
    <property type="nucleotide sequence ID" value="NZ_JACIDK010000006.1"/>
</dbReference>
<dbReference type="SUPFAM" id="SSF53748">
    <property type="entry name" value="Phosphoglycerate kinase"/>
    <property type="match status" value="1"/>
</dbReference>
<dbReference type="GO" id="GO:0005524">
    <property type="term" value="F:ATP binding"/>
    <property type="evidence" value="ECO:0007669"/>
    <property type="project" value="UniProtKB-KW"/>
</dbReference>
<evidence type="ECO:0000256" key="4">
    <source>
        <dbReference type="ARBA" id="ARBA00011245"/>
    </source>
</evidence>
<dbReference type="GO" id="GO:0005829">
    <property type="term" value="C:cytosol"/>
    <property type="evidence" value="ECO:0007669"/>
    <property type="project" value="TreeGrafter"/>
</dbReference>
<keyword evidence="10 13" id="KW-0418">Kinase</keyword>
<dbReference type="EC" id="2.7.2.3" evidence="5 13"/>
<keyword evidence="11 13" id="KW-0067">ATP-binding</keyword>
<comment type="pathway">
    <text evidence="2 13">Carbohydrate degradation; glycolysis; pyruvate from D-glyceraldehyde 3-phosphate: step 2/5.</text>
</comment>
<evidence type="ECO:0000256" key="11">
    <source>
        <dbReference type="ARBA" id="ARBA00022840"/>
    </source>
</evidence>
<dbReference type="InterPro" id="IPR001576">
    <property type="entry name" value="Phosphoglycerate_kinase"/>
</dbReference>
<dbReference type="PANTHER" id="PTHR11406">
    <property type="entry name" value="PHOSPHOGLYCERATE KINASE"/>
    <property type="match status" value="1"/>
</dbReference>
<comment type="caution">
    <text evidence="17">The sequence shown here is derived from an EMBL/GenBank/DDBJ whole genome shotgun (WGS) entry which is preliminary data.</text>
</comment>
<comment type="caution">
    <text evidence="13">Lacks conserved residue(s) required for the propagation of feature annotation.</text>
</comment>
<feature type="binding site" evidence="14">
    <location>
        <position position="151"/>
    </location>
    <ligand>
        <name>(2R)-3-phosphoglycerate</name>
        <dbReference type="ChEBI" id="CHEBI:58272"/>
    </ligand>
</feature>
<feature type="binding site" evidence="13 15">
    <location>
        <position position="323"/>
    </location>
    <ligand>
        <name>ATP</name>
        <dbReference type="ChEBI" id="CHEBI:30616"/>
    </ligand>
</feature>
<comment type="catalytic activity">
    <reaction evidence="1 13 16">
        <text>(2R)-3-phosphoglycerate + ATP = (2R)-3-phospho-glyceroyl phosphate + ADP</text>
        <dbReference type="Rhea" id="RHEA:14801"/>
        <dbReference type="ChEBI" id="CHEBI:30616"/>
        <dbReference type="ChEBI" id="CHEBI:57604"/>
        <dbReference type="ChEBI" id="CHEBI:58272"/>
        <dbReference type="ChEBI" id="CHEBI:456216"/>
        <dbReference type="EC" id="2.7.2.3"/>
    </reaction>
</comment>
<dbReference type="HAMAP" id="MF_00145">
    <property type="entry name" value="Phosphoglyc_kinase"/>
    <property type="match status" value="1"/>
</dbReference>
<dbReference type="GO" id="GO:0006096">
    <property type="term" value="P:glycolytic process"/>
    <property type="evidence" value="ECO:0007669"/>
    <property type="project" value="UniProtKB-UniRule"/>
</dbReference>
<comment type="similarity">
    <text evidence="3 13 16">Belongs to the phosphoglycerate kinase family.</text>
</comment>
<dbReference type="GO" id="GO:0043531">
    <property type="term" value="F:ADP binding"/>
    <property type="evidence" value="ECO:0007669"/>
    <property type="project" value="TreeGrafter"/>
</dbReference>
<feature type="binding site" evidence="13 15">
    <location>
        <position position="201"/>
    </location>
    <ligand>
        <name>ATP</name>
        <dbReference type="ChEBI" id="CHEBI:30616"/>
    </ligand>
</feature>
<evidence type="ECO:0000256" key="2">
    <source>
        <dbReference type="ARBA" id="ARBA00004838"/>
    </source>
</evidence>
<keyword evidence="12 13" id="KW-0324">Glycolysis</keyword>
<keyword evidence="18" id="KW-1185">Reference proteome</keyword>
<evidence type="ECO:0000256" key="12">
    <source>
        <dbReference type="ARBA" id="ARBA00023152"/>
    </source>
</evidence>
<dbReference type="InterPro" id="IPR015911">
    <property type="entry name" value="Phosphoglycerate_kinase_CS"/>
</dbReference>
<accession>A0A840A6J0</accession>
<sequence length="396" mass="41409">MGLRTLDKAQVAGKRVLVRVDFNAPLAEGRVADDTRLRAALPTIGFLHQKGAQVILMSHLGRPKGQRVASMSLRAVVEPLARLMGAPVAFAEDCVGDLAQAAVRKMADGQVLLLENLRFHPGEERNDPAFARDLAALGDLYVDDAFSAAHRAHASTEGLAHLLPAFAGLAMQRELEQLETVLGSPEPPVMGIIGGAKVSTKLDLLNHLVTRLQRLALGGAMANTFCFAQGHDVGASLQEPEMAANARAILETARASGCEILLPIDVVVGDTQAPDAAPRVIELAAIQAADSIFDLGPASVSQMLQAMDASRTLVWNGPLGVIERPPFDSGTMRALRHAAGRAQSGDLVVVAGGGDTVAALRAAGITDAFDVVSTAGGAFLEWMAGKTLPGVAVLQD</sequence>
<feature type="binding site" evidence="13 14">
    <location>
        <begin position="59"/>
        <end position="62"/>
    </location>
    <ligand>
        <name>substrate</name>
    </ligand>
</feature>
<dbReference type="PRINTS" id="PR00477">
    <property type="entry name" value="PHGLYCKINASE"/>
</dbReference>
<feature type="binding site" evidence="13 14">
    <location>
        <begin position="21"/>
        <end position="23"/>
    </location>
    <ligand>
        <name>substrate</name>
    </ligand>
</feature>
<evidence type="ECO:0000256" key="8">
    <source>
        <dbReference type="ARBA" id="ARBA00022679"/>
    </source>
</evidence>
<evidence type="ECO:0000256" key="7">
    <source>
        <dbReference type="ARBA" id="ARBA00022490"/>
    </source>
</evidence>
<feature type="binding site" evidence="13">
    <location>
        <position position="118"/>
    </location>
    <ligand>
        <name>substrate</name>
    </ligand>
</feature>
<protein>
    <recommendedName>
        <fullName evidence="6 13">Phosphoglycerate kinase</fullName>
        <ecNumber evidence="5 13">2.7.2.3</ecNumber>
    </recommendedName>
</protein>
<dbReference type="UniPathway" id="UPA00109">
    <property type="reaction ID" value="UER00185"/>
</dbReference>
<dbReference type="PROSITE" id="PS00111">
    <property type="entry name" value="PGLYCERATE_KINASE"/>
    <property type="match status" value="1"/>
</dbReference>
<proteinExistence type="inferred from homology"/>
<dbReference type="Pfam" id="PF00162">
    <property type="entry name" value="PGK"/>
    <property type="match status" value="1"/>
</dbReference>
<keyword evidence="9 13" id="KW-0547">Nucleotide-binding</keyword>
<comment type="subcellular location">
    <subcellularLocation>
        <location evidence="13">Cytoplasm</location>
    </subcellularLocation>
</comment>
<dbReference type="GO" id="GO:0006094">
    <property type="term" value="P:gluconeogenesis"/>
    <property type="evidence" value="ECO:0007669"/>
    <property type="project" value="TreeGrafter"/>
</dbReference>
<dbReference type="PANTHER" id="PTHR11406:SF23">
    <property type="entry name" value="PHOSPHOGLYCERATE KINASE 1, CHLOROPLASTIC-RELATED"/>
    <property type="match status" value="1"/>
</dbReference>
<evidence type="ECO:0000313" key="18">
    <source>
        <dbReference type="Proteomes" id="UP000530564"/>
    </source>
</evidence>
<keyword evidence="7 13" id="KW-0963">Cytoplasm</keyword>
<dbReference type="EMBL" id="JACIDK010000006">
    <property type="protein sequence ID" value="MBB3892982.1"/>
    <property type="molecule type" value="Genomic_DNA"/>
</dbReference>
<dbReference type="FunFam" id="3.40.50.1260:FF:000006">
    <property type="entry name" value="Phosphoglycerate kinase"/>
    <property type="match status" value="1"/>
</dbReference>
<feature type="binding site" evidence="14">
    <location>
        <position position="118"/>
    </location>
    <ligand>
        <name>(2R)-3-phosphoglycerate</name>
        <dbReference type="ChEBI" id="CHEBI:58272"/>
    </ligand>
</feature>
<evidence type="ECO:0000313" key="17">
    <source>
        <dbReference type="EMBL" id="MBB3892982.1"/>
    </source>
</evidence>
<comment type="subunit">
    <text evidence="4 13">Monomer.</text>
</comment>
<evidence type="ECO:0000256" key="16">
    <source>
        <dbReference type="RuleBase" id="RU000532"/>
    </source>
</evidence>
<dbReference type="Proteomes" id="UP000530564">
    <property type="component" value="Unassembled WGS sequence"/>
</dbReference>
<feature type="binding site" evidence="13">
    <location>
        <position position="151"/>
    </location>
    <ligand>
        <name>substrate</name>
    </ligand>
</feature>
<feature type="binding site" evidence="13 15">
    <location>
        <begin position="353"/>
        <end position="356"/>
    </location>
    <ligand>
        <name>ATP</name>
        <dbReference type="ChEBI" id="CHEBI:30616"/>
    </ligand>
</feature>
<evidence type="ECO:0000256" key="15">
    <source>
        <dbReference type="PIRSR" id="PIRSR000724-2"/>
    </source>
</evidence>
<evidence type="ECO:0000256" key="9">
    <source>
        <dbReference type="ARBA" id="ARBA00022741"/>
    </source>
</evidence>
<organism evidence="17 18">
    <name type="scientific">Phenylobacterium haematophilum</name>
    <dbReference type="NCBI Taxonomy" id="98513"/>
    <lineage>
        <taxon>Bacteria</taxon>
        <taxon>Pseudomonadati</taxon>
        <taxon>Pseudomonadota</taxon>
        <taxon>Alphaproteobacteria</taxon>
        <taxon>Caulobacterales</taxon>
        <taxon>Caulobacteraceae</taxon>
        <taxon>Phenylobacterium</taxon>
    </lineage>
</organism>
<dbReference type="FunFam" id="3.40.50.1260:FF:000031">
    <property type="entry name" value="Phosphoglycerate kinase 1"/>
    <property type="match status" value="1"/>
</dbReference>
<keyword evidence="8 13" id="KW-0808">Transferase</keyword>
<dbReference type="Gene3D" id="3.40.50.1260">
    <property type="entry name" value="Phosphoglycerate kinase, N-terminal domain"/>
    <property type="match status" value="2"/>
</dbReference>
<feature type="binding site" evidence="13">
    <location>
        <position position="36"/>
    </location>
    <ligand>
        <name>substrate</name>
    </ligand>
</feature>
<reference evidence="17 18" key="1">
    <citation type="submission" date="2020-08" db="EMBL/GenBank/DDBJ databases">
        <title>Genomic Encyclopedia of Type Strains, Phase IV (KMG-IV): sequencing the most valuable type-strain genomes for metagenomic binning, comparative biology and taxonomic classification.</title>
        <authorList>
            <person name="Goeker M."/>
        </authorList>
    </citation>
    <scope>NUCLEOTIDE SEQUENCE [LARGE SCALE GENOMIC DNA]</scope>
    <source>
        <strain evidence="17 18">DSM 21793</strain>
    </source>
</reference>
<feature type="binding site" evidence="14">
    <location>
        <position position="36"/>
    </location>
    <ligand>
        <name>(2R)-3-phosphoglycerate</name>
        <dbReference type="ChEBI" id="CHEBI:58272"/>
    </ligand>
</feature>
<evidence type="ECO:0000256" key="13">
    <source>
        <dbReference type="HAMAP-Rule" id="MF_00145"/>
    </source>
</evidence>
<evidence type="ECO:0000256" key="3">
    <source>
        <dbReference type="ARBA" id="ARBA00008982"/>
    </source>
</evidence>
<evidence type="ECO:0000256" key="14">
    <source>
        <dbReference type="PIRSR" id="PIRSR000724-1"/>
    </source>
</evidence>
<evidence type="ECO:0000256" key="1">
    <source>
        <dbReference type="ARBA" id="ARBA00000642"/>
    </source>
</evidence>
<name>A0A840A6J0_9CAUL</name>
<dbReference type="GO" id="GO:0004618">
    <property type="term" value="F:phosphoglycerate kinase activity"/>
    <property type="evidence" value="ECO:0007669"/>
    <property type="project" value="UniProtKB-UniRule"/>
</dbReference>
<evidence type="ECO:0000256" key="5">
    <source>
        <dbReference type="ARBA" id="ARBA00013061"/>
    </source>
</evidence>
<dbReference type="InterPro" id="IPR015824">
    <property type="entry name" value="Phosphoglycerate_kinase_N"/>
</dbReference>
<dbReference type="PIRSF" id="PIRSF000724">
    <property type="entry name" value="Pgk"/>
    <property type="match status" value="1"/>
</dbReference>
<dbReference type="InterPro" id="IPR036043">
    <property type="entry name" value="Phosphoglycerate_kinase_sf"/>
</dbReference>
<evidence type="ECO:0000256" key="6">
    <source>
        <dbReference type="ARBA" id="ARBA00016471"/>
    </source>
</evidence>
<evidence type="ECO:0000256" key="10">
    <source>
        <dbReference type="ARBA" id="ARBA00022777"/>
    </source>
</evidence>